<evidence type="ECO:0000313" key="1">
    <source>
        <dbReference type="EMBL" id="KAL0423330.1"/>
    </source>
</evidence>
<protein>
    <recommendedName>
        <fullName evidence="2">Copia protein</fullName>
    </recommendedName>
</protein>
<reference evidence="1" key="1">
    <citation type="submission" date="2020-06" db="EMBL/GenBank/DDBJ databases">
        <authorList>
            <person name="Li T."/>
            <person name="Hu X."/>
            <person name="Zhang T."/>
            <person name="Song X."/>
            <person name="Zhang H."/>
            <person name="Dai N."/>
            <person name="Sheng W."/>
            <person name="Hou X."/>
            <person name="Wei L."/>
        </authorList>
    </citation>
    <scope>NUCLEOTIDE SEQUENCE</scope>
    <source>
        <strain evidence="1">G02</strain>
        <tissue evidence="1">Leaf</tissue>
    </source>
</reference>
<sequence length="113" mass="12726">MHIMANPVFHERTKHIELDCHVVRDAYKNDFISPSFIRSFVQLADIFTKVLSFKQFLFLLAKLGLAALQLGPTCGGVVKYTSNERGAILSELQHHEDRDDAGDEAETAFLDFG</sequence>
<dbReference type="EMBL" id="JACGWJ010000004">
    <property type="protein sequence ID" value="KAL0423330.1"/>
    <property type="molecule type" value="Genomic_DNA"/>
</dbReference>
<name>A0AAW2V3X9_SESRA</name>
<accession>A0AAW2V3X9</accession>
<evidence type="ECO:0008006" key="2">
    <source>
        <dbReference type="Google" id="ProtNLM"/>
    </source>
</evidence>
<dbReference type="AlphaFoldDB" id="A0AAW2V3X9"/>
<proteinExistence type="predicted"/>
<comment type="caution">
    <text evidence="1">The sequence shown here is derived from an EMBL/GenBank/DDBJ whole genome shotgun (WGS) entry which is preliminary data.</text>
</comment>
<reference evidence="1" key="2">
    <citation type="journal article" date="2024" name="Plant">
        <title>Genomic evolution and insights into agronomic trait innovations of Sesamum species.</title>
        <authorList>
            <person name="Miao H."/>
            <person name="Wang L."/>
            <person name="Qu L."/>
            <person name="Liu H."/>
            <person name="Sun Y."/>
            <person name="Le M."/>
            <person name="Wang Q."/>
            <person name="Wei S."/>
            <person name="Zheng Y."/>
            <person name="Lin W."/>
            <person name="Duan Y."/>
            <person name="Cao H."/>
            <person name="Xiong S."/>
            <person name="Wang X."/>
            <person name="Wei L."/>
            <person name="Li C."/>
            <person name="Ma Q."/>
            <person name="Ju M."/>
            <person name="Zhao R."/>
            <person name="Li G."/>
            <person name="Mu C."/>
            <person name="Tian Q."/>
            <person name="Mei H."/>
            <person name="Zhang T."/>
            <person name="Gao T."/>
            <person name="Zhang H."/>
        </authorList>
    </citation>
    <scope>NUCLEOTIDE SEQUENCE</scope>
    <source>
        <strain evidence="1">G02</strain>
    </source>
</reference>
<dbReference type="CDD" id="cd09272">
    <property type="entry name" value="RNase_HI_RT_Ty1"/>
    <property type="match status" value="1"/>
</dbReference>
<gene>
    <name evidence="1" type="ORF">Sradi_0867800</name>
</gene>
<organism evidence="1">
    <name type="scientific">Sesamum radiatum</name>
    <name type="common">Black benniseed</name>
    <dbReference type="NCBI Taxonomy" id="300843"/>
    <lineage>
        <taxon>Eukaryota</taxon>
        <taxon>Viridiplantae</taxon>
        <taxon>Streptophyta</taxon>
        <taxon>Embryophyta</taxon>
        <taxon>Tracheophyta</taxon>
        <taxon>Spermatophyta</taxon>
        <taxon>Magnoliopsida</taxon>
        <taxon>eudicotyledons</taxon>
        <taxon>Gunneridae</taxon>
        <taxon>Pentapetalae</taxon>
        <taxon>asterids</taxon>
        <taxon>lamiids</taxon>
        <taxon>Lamiales</taxon>
        <taxon>Pedaliaceae</taxon>
        <taxon>Sesamum</taxon>
    </lineage>
</organism>